<keyword evidence="5 7" id="KW-0326">Glycosidase</keyword>
<dbReference type="InterPro" id="IPR033132">
    <property type="entry name" value="GH_1_N_CS"/>
</dbReference>
<organism evidence="9 10">
    <name type="scientific">Podarcis muralis</name>
    <name type="common">Wall lizard</name>
    <name type="synonym">Lacerta muralis</name>
    <dbReference type="NCBI Taxonomy" id="64176"/>
    <lineage>
        <taxon>Eukaryota</taxon>
        <taxon>Metazoa</taxon>
        <taxon>Chordata</taxon>
        <taxon>Craniata</taxon>
        <taxon>Vertebrata</taxon>
        <taxon>Euteleostomi</taxon>
        <taxon>Lepidosauria</taxon>
        <taxon>Squamata</taxon>
        <taxon>Bifurcata</taxon>
        <taxon>Unidentata</taxon>
        <taxon>Episquamata</taxon>
        <taxon>Laterata</taxon>
        <taxon>Lacertibaenia</taxon>
        <taxon>Lacertidae</taxon>
        <taxon>Podarcis</taxon>
    </lineage>
</organism>
<dbReference type="GO" id="GO:0042803">
    <property type="term" value="F:protein homodimerization activity"/>
    <property type="evidence" value="ECO:0007669"/>
    <property type="project" value="Ensembl"/>
</dbReference>
<evidence type="ECO:0000256" key="4">
    <source>
        <dbReference type="ARBA" id="ARBA00023180"/>
    </source>
</evidence>
<dbReference type="RefSeq" id="XP_028600757.1">
    <property type="nucleotide sequence ID" value="XM_028744924.1"/>
</dbReference>
<evidence type="ECO:0000256" key="6">
    <source>
        <dbReference type="PROSITE-ProRule" id="PRU10055"/>
    </source>
</evidence>
<proteinExistence type="inferred from homology"/>
<dbReference type="PANTHER" id="PTHR10353">
    <property type="entry name" value="GLYCOSYL HYDROLASE"/>
    <property type="match status" value="1"/>
</dbReference>
<keyword evidence="4" id="KW-0325">Glycoprotein</keyword>
<evidence type="ECO:0000256" key="8">
    <source>
        <dbReference type="SAM" id="SignalP"/>
    </source>
</evidence>
<protein>
    <submittedName>
        <fullName evidence="9">Lactase</fullName>
    </submittedName>
</protein>
<reference evidence="9" key="2">
    <citation type="submission" date="2025-08" db="UniProtKB">
        <authorList>
            <consortium name="Ensembl"/>
        </authorList>
    </citation>
    <scope>IDENTIFICATION</scope>
</reference>
<keyword evidence="3 7" id="KW-0378">Hydrolase</keyword>
<dbReference type="GO" id="GO:0140749">
    <property type="term" value="F:phlorizin hydrolase activity"/>
    <property type="evidence" value="ECO:0007669"/>
    <property type="project" value="Ensembl"/>
</dbReference>
<dbReference type="Proteomes" id="UP000472272">
    <property type="component" value="Chromosome 1"/>
</dbReference>
<name>A0A670IEF7_PODMU</name>
<dbReference type="Gene3D" id="3.20.20.80">
    <property type="entry name" value="Glycosidases"/>
    <property type="match status" value="4"/>
</dbReference>
<dbReference type="InterPro" id="IPR018120">
    <property type="entry name" value="Glyco_hydro_1_AS"/>
</dbReference>
<evidence type="ECO:0000256" key="2">
    <source>
        <dbReference type="ARBA" id="ARBA00011738"/>
    </source>
</evidence>
<dbReference type="FunFam" id="3.20.20.80:FF:000013">
    <property type="entry name" value="lactase-phlorizin hydrolase"/>
    <property type="match status" value="3"/>
</dbReference>
<dbReference type="GO" id="GO:0000016">
    <property type="term" value="F:lactase activity"/>
    <property type="evidence" value="ECO:0007669"/>
    <property type="project" value="Ensembl"/>
</dbReference>
<evidence type="ECO:0000256" key="5">
    <source>
        <dbReference type="ARBA" id="ARBA00023295"/>
    </source>
</evidence>
<evidence type="ECO:0000256" key="7">
    <source>
        <dbReference type="RuleBase" id="RU004468"/>
    </source>
</evidence>
<feature type="active site" description="Nucleophile" evidence="6">
    <location>
        <position position="1750"/>
    </location>
</feature>
<dbReference type="GO" id="GO:0008422">
    <property type="term" value="F:beta-glucosidase activity"/>
    <property type="evidence" value="ECO:0007669"/>
    <property type="project" value="Ensembl"/>
</dbReference>
<dbReference type="Pfam" id="PF00232">
    <property type="entry name" value="Glyco_hydro_1"/>
    <property type="match status" value="4"/>
</dbReference>
<evidence type="ECO:0000313" key="10">
    <source>
        <dbReference type="Proteomes" id="UP000472272"/>
    </source>
</evidence>
<keyword evidence="8" id="KW-0732">Signal</keyword>
<dbReference type="OrthoDB" id="65569at2759"/>
<dbReference type="CTD" id="3938"/>
<accession>A0A670IEF7</accession>
<dbReference type="KEGG" id="pmua:114604625"/>
<dbReference type="InterPro" id="IPR017853">
    <property type="entry name" value="GH"/>
</dbReference>
<dbReference type="GeneID" id="114604625"/>
<dbReference type="PRINTS" id="PR00131">
    <property type="entry name" value="GLHYDRLASE1"/>
</dbReference>
<dbReference type="OMA" id="AHWAEPK"/>
<comment type="subunit">
    <text evidence="2">Homodimer.</text>
</comment>
<dbReference type="PROSITE" id="PS00653">
    <property type="entry name" value="GLYCOSYL_HYDROL_F1_2"/>
    <property type="match status" value="3"/>
</dbReference>
<evidence type="ECO:0000256" key="1">
    <source>
        <dbReference type="ARBA" id="ARBA00010838"/>
    </source>
</evidence>
<comment type="similarity">
    <text evidence="1">Belongs to the glycosyl hydrolase 1 family.</text>
</comment>
<dbReference type="GO" id="GO:2000892">
    <property type="term" value="P:cellobiose catabolic process"/>
    <property type="evidence" value="ECO:0007669"/>
    <property type="project" value="Ensembl"/>
</dbReference>
<sequence>MALVYKVCLVFLFPLPCFGVGWDLTQKFILVAGPLSDDLVSNLNFQSGLLREPLNSATGQSDYLCDGPSLPSLPPYFAELRASGVTHFKVFLPWTRILPEANARNPNRTNVECYRQLLRTLKAADIEPVLILHQKRLPKSLETRLALSKSVTFTDLFVEYAEFSFASFGDLVDTWLTFGSLPEDVERLPHGDPLALPLLASAHEKAYEIYHEKYSAEDGKVSISLDVSDAGLVSARSLLTSILDSLDFLSLNLQYNCEREAAFQKFLDELQHMGTNNMGILLFSLKFHECPSLQETRFATVASIFSAISEVQAWAIGYDVNCVMNSSSVQSICLYTGNLAGQPKAKETLIPTIAPLSSYQAVWERFASQPEQERDSFLLDLFPSGFLWGTSTGSFNVEGAWREGGKGESIWDQYGHQGHAHMNQTADVACDSYHKMDYDVYLLRGLRPNIYKFSISWPRVFANGSKSSLNPQGVDYYNKLIDSLLDSNIEPVVTLFHWDLPRALQDLGGWQNESIVTAFAEYAEFCFATFGDRVKFWITFHEPWVISYAGYGTGQHPPGITDPAVASYQVAHVILKAHSRAWHVYDTKYRPEQHGKVGIVLNSDWAEPKTPSSAEDVRAAERYLHFMLGWFAHPIFVNGDYPEVLKSQIQEKNQQCSTPVAKLPAFTDEEKQQVKGTADFFGLSHYTSRLISAPVNHSCAPNYEDIGDFSQHVDPSWPQTAAPWLYAVPWGLRRLLLFVSKEYTGTTRVPIYIADNGAPTDDRGDLVNDTVRVDYYRLYINEALKAIKQDEVDVQAYIARSLIDGFEGPAGYSQRFGLHQVNFEDANRQRTPKESAYFFSTIIENNGFPSTVSRKFLQPLRKDVSIPPQLPSLPASEVPSKAKVVWEKFSKQTDLERDMYFYGTFPEDFLWGVSTSAYQTEGGWDADGKGPSIWDNFTHIPGNIKNNDTGDIACDSYNKVDEDLYLLRALRVNTYRFSLAWPRIFPNGRNHSINNYGVDYYNRLIDGLLAQNITPMVTLHHWDLPQALQDIGGWENPVMVELFDSFADFCFQAFGDRVKFWITFNEPIAISVLGYDTGLFPPNVKDNPGSASYSVTHAILKAHARVYHTYDQKYRESQKGVISLSLNMDWVEPKTLSDPRDVEAADRYLQFMGGWFAHPIFKNGDYPDAMKWKVGNRSELQKLPSSRLPGFTQEEKDYIRGTADVFCLNYYTAGIIKHSTTRLKPYSYEYDQERVLEIDPSWPSSAMENMRAVPWGLRRLLNWIKEEYSNPPIYITENGVGLKAKSDVDDTSRIFYYKTHIDEVLKAYKLDGVNVRGYVAWSFMDSFEWLNGYEPRFGLHQVDFENPNRPRTPKRSAIYYAGIIRQNGIPLPKEEEFLYGEFPENFYWSVASAAYQIEGAWRADGKGLSIWDQFAHTPLKISNNENGDVACDSYHKMEADLAILKDLQVTHYRFSISWTRILPDGTTKYINEAGLKYYERLVDALLAANIQPQVTMYHWDLPQALQDVGGWENETIIQKFKDYAEILFQRFGEKVKFWITLNEPYAIANIGYGYGVSAPGISARPGRAPYIVGHNLIKAHAEVWHLYNETYRPKQGGLISLSISVEWAEPKNPAKQEDLDAARRYVQFFAGWFAHPIFRNGDYSEVMKRRIQERSAGQSRLPEFTESEKQRIKGTFDFFGLNHYTTVLASNLNYSSLFTSYDADRGVASITDRSWLGSGSFWLKVTPFGFRRLLKWIKEEYNDPPIYVTENGISERIDGGFNDTWRIHYLRSYINEALKGIVLDGVDLRGYTVWSLMDNFEWAVGFAERFGLYYTNFTDPNLSRIPKESSKYYSSIIRCNGFPDPATGPHLCLESQSGGTTMAPTSSTTRPIDNSAMKVQFLGLDLTSSNAEPVHLPEGVKNNNLRTLVSPTCLILQCSMLKGLSDPADEVLQ</sequence>
<dbReference type="SUPFAM" id="SSF51445">
    <property type="entry name" value="(Trans)glycosidases"/>
    <property type="match status" value="4"/>
</dbReference>
<gene>
    <name evidence="9" type="primary">LCT</name>
</gene>
<evidence type="ECO:0000313" key="9">
    <source>
        <dbReference type="Ensembl" id="ENSPMRP00000010310.1"/>
    </source>
</evidence>
<dbReference type="GO" id="GO:0098591">
    <property type="term" value="C:external side of apical plasma membrane"/>
    <property type="evidence" value="ECO:0007669"/>
    <property type="project" value="Ensembl"/>
</dbReference>
<reference evidence="9 10" key="1">
    <citation type="journal article" date="2019" name="Proc. Natl. Acad. Sci. U.S.A.">
        <title>Regulatory changes in pterin and carotenoid genes underlie balanced color polymorphisms in the wall lizard.</title>
        <authorList>
            <person name="Andrade P."/>
            <person name="Pinho C."/>
            <person name="Perez I de Lanuza G."/>
            <person name="Afonso S."/>
            <person name="Brejcha J."/>
            <person name="Rubin C.J."/>
            <person name="Wallerman O."/>
            <person name="Pereira P."/>
            <person name="Sabatino S.J."/>
            <person name="Bellati A."/>
            <person name="Pellitteri-Rosa D."/>
            <person name="Bosakova Z."/>
            <person name="Bunikis I."/>
            <person name="Carretero M.A."/>
            <person name="Feiner N."/>
            <person name="Marsik P."/>
            <person name="Pauperio F."/>
            <person name="Salvi D."/>
            <person name="Soler L."/>
            <person name="While G.M."/>
            <person name="Uller T."/>
            <person name="Font E."/>
            <person name="Andersson L."/>
            <person name="Carneiro M."/>
        </authorList>
    </citation>
    <scope>NUCLEOTIDE SEQUENCE</scope>
</reference>
<dbReference type="GO" id="GO:1901733">
    <property type="term" value="P:quercetin catabolic process"/>
    <property type="evidence" value="ECO:0007669"/>
    <property type="project" value="Ensembl"/>
</dbReference>
<dbReference type="InterPro" id="IPR001360">
    <property type="entry name" value="Glyco_hydro_1"/>
</dbReference>
<dbReference type="GO" id="GO:0005990">
    <property type="term" value="P:lactose catabolic process"/>
    <property type="evidence" value="ECO:0007669"/>
    <property type="project" value="Ensembl"/>
</dbReference>
<dbReference type="PANTHER" id="PTHR10353:SF38">
    <property type="entry name" value="LACTASE_PHLORIZIN HYDROLASE"/>
    <property type="match status" value="1"/>
</dbReference>
<keyword evidence="10" id="KW-1185">Reference proteome</keyword>
<feature type="signal peptide" evidence="8">
    <location>
        <begin position="1"/>
        <end position="19"/>
    </location>
</feature>
<reference evidence="9" key="3">
    <citation type="submission" date="2025-09" db="UniProtKB">
        <authorList>
            <consortium name="Ensembl"/>
        </authorList>
    </citation>
    <scope>IDENTIFICATION</scope>
</reference>
<evidence type="ECO:0000256" key="3">
    <source>
        <dbReference type="ARBA" id="ARBA00022801"/>
    </source>
</evidence>
<dbReference type="PROSITE" id="PS00572">
    <property type="entry name" value="GLYCOSYL_HYDROL_F1_1"/>
    <property type="match status" value="2"/>
</dbReference>
<feature type="chain" id="PRO_5025508587" evidence="8">
    <location>
        <begin position="20"/>
        <end position="1933"/>
    </location>
</feature>
<dbReference type="GeneTree" id="ENSGT00940000155324"/>
<feature type="active site" description="Nucleophile" evidence="6">
    <location>
        <position position="1277"/>
    </location>
</feature>
<dbReference type="Ensembl" id="ENSPMRT00000010984.1">
    <property type="protein sequence ID" value="ENSPMRP00000010310.1"/>
    <property type="gene ID" value="ENSPMRG00000006858.1"/>
</dbReference>